<name>A0A168C671_9EURO</name>
<dbReference type="InterPro" id="IPR017930">
    <property type="entry name" value="Myb_dom"/>
</dbReference>
<dbReference type="GO" id="GO:0045292">
    <property type="term" value="P:mRNA cis splicing, via spliceosome"/>
    <property type="evidence" value="ECO:0007669"/>
    <property type="project" value="EnsemblFungi"/>
</dbReference>
<feature type="domain" description="HTH myb-type" evidence="13">
    <location>
        <begin position="57"/>
        <end position="106"/>
    </location>
</feature>
<evidence type="ECO:0000256" key="2">
    <source>
        <dbReference type="ARBA" id="ARBA00011524"/>
    </source>
</evidence>
<dbReference type="Proteomes" id="UP000242877">
    <property type="component" value="Unassembled WGS sequence"/>
</dbReference>
<keyword evidence="10" id="KW-0175">Coiled coil</keyword>
<feature type="region of interest" description="Disordered" evidence="11">
    <location>
        <begin position="243"/>
        <end position="282"/>
    </location>
</feature>
<evidence type="ECO:0000259" key="12">
    <source>
        <dbReference type="PROSITE" id="PS50090"/>
    </source>
</evidence>
<keyword evidence="8" id="KW-0539">Nucleus</keyword>
<dbReference type="PROSITE" id="PS51294">
    <property type="entry name" value="HTH_MYB"/>
    <property type="match status" value="2"/>
</dbReference>
<evidence type="ECO:0000256" key="10">
    <source>
        <dbReference type="SAM" id="Coils"/>
    </source>
</evidence>
<proteinExistence type="inferred from homology"/>
<dbReference type="Gene3D" id="1.10.10.60">
    <property type="entry name" value="Homeodomain-like"/>
    <property type="match status" value="2"/>
</dbReference>
<dbReference type="SUPFAM" id="SSF46689">
    <property type="entry name" value="Homeodomain-like"/>
    <property type="match status" value="1"/>
</dbReference>
<keyword evidence="5" id="KW-0677">Repeat</keyword>
<keyword evidence="6" id="KW-0238">DNA-binding</keyword>
<keyword evidence="4" id="KW-0747">Spliceosome</keyword>
<dbReference type="PANTHER" id="PTHR45885:SF1">
    <property type="entry name" value="CELL DIVISION CYCLE 5-LIKE PROTEIN"/>
    <property type="match status" value="1"/>
</dbReference>
<dbReference type="OrthoDB" id="1410009at2759"/>
<feature type="compositionally biased region" description="Basic and acidic residues" evidence="11">
    <location>
        <begin position="478"/>
        <end position="496"/>
    </location>
</feature>
<evidence type="ECO:0000256" key="11">
    <source>
        <dbReference type="SAM" id="MobiDB-lite"/>
    </source>
</evidence>
<keyword evidence="7" id="KW-0508">mRNA splicing</keyword>
<accession>A0A168C671</accession>
<organism evidence="14 15">
    <name type="scientific">Ascosphaera apis ARSEF 7405</name>
    <dbReference type="NCBI Taxonomy" id="392613"/>
    <lineage>
        <taxon>Eukaryota</taxon>
        <taxon>Fungi</taxon>
        <taxon>Dikarya</taxon>
        <taxon>Ascomycota</taxon>
        <taxon>Pezizomycotina</taxon>
        <taxon>Eurotiomycetes</taxon>
        <taxon>Eurotiomycetidae</taxon>
        <taxon>Onygenales</taxon>
        <taxon>Ascosphaeraceae</taxon>
        <taxon>Ascosphaera</taxon>
    </lineage>
</organism>
<comment type="caution">
    <text evidence="14">The sequence shown here is derived from an EMBL/GenBank/DDBJ whole genome shotgun (WGS) entry which is preliminary data.</text>
</comment>
<feature type="region of interest" description="Disordered" evidence="11">
    <location>
        <begin position="110"/>
        <end position="151"/>
    </location>
</feature>
<keyword evidence="3" id="KW-0507">mRNA processing</keyword>
<dbReference type="CDD" id="cd11659">
    <property type="entry name" value="SANT_CDC5_II"/>
    <property type="match status" value="1"/>
</dbReference>
<dbReference type="GO" id="GO:0005829">
    <property type="term" value="C:cytosol"/>
    <property type="evidence" value="ECO:0007669"/>
    <property type="project" value="EnsemblFungi"/>
</dbReference>
<feature type="domain" description="Myb-like" evidence="12">
    <location>
        <begin position="1"/>
        <end position="52"/>
    </location>
</feature>
<dbReference type="CDD" id="cd00167">
    <property type="entry name" value="SANT"/>
    <property type="match status" value="1"/>
</dbReference>
<keyword evidence="15" id="KW-1185">Reference proteome</keyword>
<protein>
    <submittedName>
        <fullName evidence="14">Pre-mRNA-splicing factor cef1</fullName>
    </submittedName>
</protein>
<feature type="compositionally biased region" description="Basic and acidic residues" evidence="11">
    <location>
        <begin position="243"/>
        <end position="255"/>
    </location>
</feature>
<dbReference type="InterPro" id="IPR021786">
    <property type="entry name" value="Cdc5p/Cef1_C"/>
</dbReference>
<comment type="similarity">
    <text evidence="1">Belongs to the CEF1 family.</text>
</comment>
<feature type="compositionally biased region" description="Basic and acidic residues" evidence="11">
    <location>
        <begin position="128"/>
        <end position="151"/>
    </location>
</feature>
<dbReference type="Pfam" id="PF11831">
    <property type="entry name" value="Myb_Cef"/>
    <property type="match status" value="1"/>
</dbReference>
<dbReference type="PANTHER" id="PTHR45885">
    <property type="entry name" value="CELL DIVISION CYCLE 5-LIKE PROTEIN"/>
    <property type="match status" value="1"/>
</dbReference>
<evidence type="ECO:0000256" key="8">
    <source>
        <dbReference type="ARBA" id="ARBA00023242"/>
    </source>
</evidence>
<dbReference type="Pfam" id="PF00249">
    <property type="entry name" value="Myb_DNA-binding"/>
    <property type="match status" value="2"/>
</dbReference>
<feature type="domain" description="Myb-like" evidence="12">
    <location>
        <begin position="53"/>
        <end position="102"/>
    </location>
</feature>
<dbReference type="GO" id="GO:0140602">
    <property type="term" value="C:nucleolar peripheral inclusion body"/>
    <property type="evidence" value="ECO:0007669"/>
    <property type="project" value="EnsemblFungi"/>
</dbReference>
<evidence type="ECO:0000256" key="5">
    <source>
        <dbReference type="ARBA" id="ARBA00022737"/>
    </source>
</evidence>
<dbReference type="GO" id="GO:0003677">
    <property type="term" value="F:DNA binding"/>
    <property type="evidence" value="ECO:0007669"/>
    <property type="project" value="UniProtKB-KW"/>
</dbReference>
<reference evidence="14 15" key="1">
    <citation type="journal article" date="2016" name="Genome Biol. Evol.">
        <title>Divergent and convergent evolution of fungal pathogenicity.</title>
        <authorList>
            <person name="Shang Y."/>
            <person name="Xiao G."/>
            <person name="Zheng P."/>
            <person name="Cen K."/>
            <person name="Zhan S."/>
            <person name="Wang C."/>
        </authorList>
    </citation>
    <scope>NUCLEOTIDE SEQUENCE [LARGE SCALE GENOMIC DNA]</scope>
    <source>
        <strain evidence="14 15">ARSEF 7405</strain>
    </source>
</reference>
<dbReference type="InterPro" id="IPR047240">
    <property type="entry name" value="SANT_CDC5L_II"/>
</dbReference>
<dbReference type="InterPro" id="IPR009057">
    <property type="entry name" value="Homeodomain-like_sf"/>
</dbReference>
<dbReference type="InterPro" id="IPR001005">
    <property type="entry name" value="SANT/Myb"/>
</dbReference>
<evidence type="ECO:0000256" key="9">
    <source>
        <dbReference type="ARBA" id="ARBA00055157"/>
    </source>
</evidence>
<dbReference type="VEuPathDB" id="FungiDB:AAP_00961"/>
<feature type="coiled-coil region" evidence="10">
    <location>
        <begin position="628"/>
        <end position="669"/>
    </location>
</feature>
<sequence>MPVVKGGVWTNVEDETVKAAVSKYGLNQWARVSSLLNSKTAKQCKARWAEWLDPSIRKIEWSREEDEKLLHLAKLMPTQWRTIAAIVGRTATQCLERYQKLLDEAEAKESSELGIAGPGGEAAAPTADDVRRLRPGELDPDPESKPAKPDAIDLDEYQKEMLSEVRARVANTRGKKAKRKARERQLEESHRLALLQKRRELKAAGINVKVTTVKKGQMDYNADIPFEKAPAPGFYDTTEEIDRNEKQRAAFDPRKAQANKRKADEEEQDNRKKKKDDKSGGTFAAAMKAGHLQKIREAEQSSKRRPLNLPAPQISESEIEEIVKMGMIGERAIQMAGEDNEDTRGLVGKYTTMTQQPLRTPRVPQADDLIANEIKNIRALNDTNSSLLGGENTPLHEIGSRKTAPVTTASGMTPAQTPRDTYALNARGVDMVGATPKDIRNRESLLRKTLRSQLNALPKPKELEFELEEMPTETPEPEITREALEQDAAERDRLKKKSEEDIYLEKARETLAQEAAQLFPQETWNKHFEDSWSAIHSSEKALPGLSLYDDEDDKLEEQQMISLFDIVQASLMETAEQGGKLEKKVALHNGGYQNRAKLLRNKIIEAHETLEKTKFSVDAFRILQIGEDAGLNRRLEALREEVQFITRREREAQGEYKQLRDELEALDLSAAAR</sequence>
<comment type="function">
    <text evidence="9">Involved in pre-mRNA splicing and cell cycle control.</text>
</comment>
<dbReference type="SMART" id="SM00717">
    <property type="entry name" value="SANT"/>
    <property type="match status" value="2"/>
</dbReference>
<evidence type="ECO:0000256" key="1">
    <source>
        <dbReference type="ARBA" id="ARBA00010506"/>
    </source>
</evidence>
<dbReference type="EMBL" id="AZGZ01000003">
    <property type="protein sequence ID" value="KZZ96188.1"/>
    <property type="molecule type" value="Genomic_DNA"/>
</dbReference>
<dbReference type="FunFam" id="1.10.10.60:FF:000021">
    <property type="entry name" value="CDC5 cell division cycle 5-like"/>
    <property type="match status" value="1"/>
</dbReference>
<evidence type="ECO:0000256" key="7">
    <source>
        <dbReference type="ARBA" id="ARBA00023187"/>
    </source>
</evidence>
<evidence type="ECO:0000313" key="14">
    <source>
        <dbReference type="EMBL" id="KZZ96188.1"/>
    </source>
</evidence>
<dbReference type="InterPro" id="IPR047242">
    <property type="entry name" value="CDC5L/Cef1"/>
</dbReference>
<dbReference type="PROSITE" id="PS50090">
    <property type="entry name" value="MYB_LIKE"/>
    <property type="match status" value="2"/>
</dbReference>
<gene>
    <name evidence="14" type="ORF">AAP_00961</name>
</gene>
<evidence type="ECO:0000256" key="6">
    <source>
        <dbReference type="ARBA" id="ARBA00023125"/>
    </source>
</evidence>
<comment type="subunit">
    <text evidence="2">Associated with the spliceosome.</text>
</comment>
<feature type="region of interest" description="Disordered" evidence="11">
    <location>
        <begin position="467"/>
        <end position="496"/>
    </location>
</feature>
<evidence type="ECO:0000256" key="4">
    <source>
        <dbReference type="ARBA" id="ARBA00022728"/>
    </source>
</evidence>
<dbReference type="GO" id="GO:0000974">
    <property type="term" value="C:Prp19 complex"/>
    <property type="evidence" value="ECO:0007669"/>
    <property type="project" value="EnsemblFungi"/>
</dbReference>
<evidence type="ECO:0000313" key="15">
    <source>
        <dbReference type="Proteomes" id="UP000242877"/>
    </source>
</evidence>
<dbReference type="GO" id="GO:0071014">
    <property type="term" value="C:post-mRNA release spliceosomal complex"/>
    <property type="evidence" value="ECO:0007669"/>
    <property type="project" value="EnsemblFungi"/>
</dbReference>
<evidence type="ECO:0000259" key="13">
    <source>
        <dbReference type="PROSITE" id="PS51294"/>
    </source>
</evidence>
<evidence type="ECO:0000256" key="3">
    <source>
        <dbReference type="ARBA" id="ARBA00022664"/>
    </source>
</evidence>
<dbReference type="AlphaFoldDB" id="A0A168C671"/>
<feature type="domain" description="HTH myb-type" evidence="13">
    <location>
        <begin position="1"/>
        <end position="56"/>
    </location>
</feature>